<evidence type="ECO:0000256" key="1">
    <source>
        <dbReference type="SAM" id="SignalP"/>
    </source>
</evidence>
<keyword evidence="1" id="KW-0732">Signal</keyword>
<proteinExistence type="predicted"/>
<sequence length="405" mass="46213">MHLFKKVCALLVLQLLWLPAAQAQDQGFIYGKLTTVDGKTYTGQIRWGKEEAYWSDMFNSSKTHNDNLDHLSRSEMKALKRQSRRRDYGFIKVGNYYSFEHTFACRFGDIQTIKIAGRNRVELLLKNKMRIKLKGGSNDIGATVRVMDKELGELAIKWSRIDKVDFMPTPAKLGAKMGNALYGTVETRKGKFTGIVQWDHDERLSTDILNGKSEDGRMKIPFKNIKAIKKHRWGSLVVLRSGREVYLTGTNDVEDGNRGIIVSHHLFGRVDIDWDDFKKVTFDSKALSGKGYNDYKTPVMLKGTITTTDKRTLKGNIIYDLDEKLSIEILDGKIDNLKHQIPFGIIKSITPKNRISSEVELKSGQKMILGESQDVSDRHTGVIILMDKENKEYIPWDKVAKISFE</sequence>
<evidence type="ECO:0000313" key="3">
    <source>
        <dbReference type="Proteomes" id="UP000004095"/>
    </source>
</evidence>
<reference evidence="2 3" key="1">
    <citation type="submission" date="2007-01" db="EMBL/GenBank/DDBJ databases">
        <authorList>
            <person name="Haygood M."/>
            <person name="Podell S."/>
            <person name="Anderson C."/>
            <person name="Hopkinson B."/>
            <person name="Roe K."/>
            <person name="Barbeau K."/>
            <person name="Gaasterland T."/>
            <person name="Ferriera S."/>
            <person name="Johnson J."/>
            <person name="Kravitz S."/>
            <person name="Beeson K."/>
            <person name="Sutton G."/>
            <person name="Rogers Y.-H."/>
            <person name="Friedman R."/>
            <person name="Frazier M."/>
            <person name="Venter J.C."/>
        </authorList>
    </citation>
    <scope>NUCLEOTIDE SEQUENCE [LARGE SCALE GENOMIC DNA]</scope>
    <source>
        <strain evidence="2 3">ATCC 23134</strain>
    </source>
</reference>
<dbReference type="eggNOG" id="ENOG502ZSYM">
    <property type="taxonomic scope" value="Bacteria"/>
</dbReference>
<evidence type="ECO:0000313" key="2">
    <source>
        <dbReference type="EMBL" id="EAY31145.1"/>
    </source>
</evidence>
<feature type="chain" id="PRO_5002642130" evidence="1">
    <location>
        <begin position="24"/>
        <end position="405"/>
    </location>
</feature>
<accession>A1ZF43</accession>
<protein>
    <submittedName>
        <fullName evidence="2">Uncharacterized protein</fullName>
    </submittedName>
</protein>
<name>A1ZF43_MICM2</name>
<feature type="signal peptide" evidence="1">
    <location>
        <begin position="1"/>
        <end position="23"/>
    </location>
</feature>
<gene>
    <name evidence="2" type="ORF">M23134_07555</name>
</gene>
<dbReference type="Proteomes" id="UP000004095">
    <property type="component" value="Unassembled WGS sequence"/>
</dbReference>
<comment type="caution">
    <text evidence="2">The sequence shown here is derived from an EMBL/GenBank/DDBJ whole genome shotgun (WGS) entry which is preliminary data.</text>
</comment>
<dbReference type="AlphaFoldDB" id="A1ZF43"/>
<organism evidence="2 3">
    <name type="scientific">Microscilla marina ATCC 23134</name>
    <dbReference type="NCBI Taxonomy" id="313606"/>
    <lineage>
        <taxon>Bacteria</taxon>
        <taxon>Pseudomonadati</taxon>
        <taxon>Bacteroidota</taxon>
        <taxon>Cytophagia</taxon>
        <taxon>Cytophagales</taxon>
        <taxon>Microscillaceae</taxon>
        <taxon>Microscilla</taxon>
    </lineage>
</organism>
<dbReference type="EMBL" id="AAWS01000004">
    <property type="protein sequence ID" value="EAY31145.1"/>
    <property type="molecule type" value="Genomic_DNA"/>
</dbReference>
<keyword evidence="3" id="KW-1185">Reference proteome</keyword>